<dbReference type="Proteomes" id="UP000694395">
    <property type="component" value="Chromosome 16"/>
</dbReference>
<dbReference type="EC" id="2.7.11.10" evidence="3"/>
<name>A0A8C7P198_ONCMY</name>
<dbReference type="AlphaFoldDB" id="A0A8C7P198"/>
<evidence type="ECO:0000256" key="5">
    <source>
        <dbReference type="ARBA" id="ARBA00022490"/>
    </source>
</evidence>
<dbReference type="GO" id="GO:0008384">
    <property type="term" value="F:IkappaB kinase activity"/>
    <property type="evidence" value="ECO:0007669"/>
    <property type="project" value="UniProtKB-EC"/>
</dbReference>
<keyword evidence="9 15" id="KW-0547">Nucleotide-binding</keyword>
<evidence type="ECO:0000256" key="6">
    <source>
        <dbReference type="ARBA" id="ARBA00022527"/>
    </source>
</evidence>
<dbReference type="Gene3D" id="1.10.510.10">
    <property type="entry name" value="Transferase(Phosphotransferase) domain 1"/>
    <property type="match status" value="1"/>
</dbReference>
<dbReference type="InterPro" id="IPR008271">
    <property type="entry name" value="Ser/Thr_kinase_AS"/>
</dbReference>
<dbReference type="GO" id="GO:0005524">
    <property type="term" value="F:ATP binding"/>
    <property type="evidence" value="ECO:0007669"/>
    <property type="project" value="UniProtKB-UniRule"/>
</dbReference>
<dbReference type="FunFam" id="1.10.510.10:FF:000147">
    <property type="entry name" value="Inhibitor of nuclear factor kappa-B kinase subunit beta"/>
    <property type="match status" value="1"/>
</dbReference>
<dbReference type="GO" id="GO:0045944">
    <property type="term" value="P:positive regulation of transcription by RNA polymerase II"/>
    <property type="evidence" value="ECO:0007669"/>
    <property type="project" value="TreeGrafter"/>
</dbReference>
<evidence type="ECO:0000313" key="18">
    <source>
        <dbReference type="Proteomes" id="UP000694395"/>
    </source>
</evidence>
<dbReference type="PANTHER" id="PTHR22969">
    <property type="entry name" value="IKB KINASE"/>
    <property type="match status" value="1"/>
</dbReference>
<dbReference type="InterPro" id="IPR051180">
    <property type="entry name" value="IKK"/>
</dbReference>
<evidence type="ECO:0000313" key="17">
    <source>
        <dbReference type="Ensembl" id="ENSOMYP00000015970.2"/>
    </source>
</evidence>
<dbReference type="SMART" id="SM01239">
    <property type="entry name" value="IKKbetaNEMObind"/>
    <property type="match status" value="1"/>
</dbReference>
<comment type="catalytic activity">
    <reaction evidence="14">
        <text>L-seryl-[I-kappa-B protein] + ATP = O-phospho-L-seryl-[I-kappa-B protein] + ADP + H(+)</text>
        <dbReference type="Rhea" id="RHEA:19073"/>
        <dbReference type="Rhea" id="RHEA-COMP:13698"/>
        <dbReference type="Rhea" id="RHEA-COMP:13699"/>
        <dbReference type="ChEBI" id="CHEBI:15378"/>
        <dbReference type="ChEBI" id="CHEBI:29999"/>
        <dbReference type="ChEBI" id="CHEBI:30616"/>
        <dbReference type="ChEBI" id="CHEBI:83421"/>
        <dbReference type="ChEBI" id="CHEBI:456216"/>
        <dbReference type="EC" id="2.7.11.10"/>
    </reaction>
</comment>
<dbReference type="Pfam" id="PF18397">
    <property type="entry name" value="IKBKB_SDD"/>
    <property type="match status" value="1"/>
</dbReference>
<dbReference type="Gene3D" id="1.20.1270.250">
    <property type="match status" value="1"/>
</dbReference>
<keyword evidence="12" id="KW-0539">Nucleus</keyword>
<dbReference type="InterPro" id="IPR046375">
    <property type="entry name" value="IKBKB_SDD_sf"/>
</dbReference>
<dbReference type="InterPro" id="IPR000719">
    <property type="entry name" value="Prot_kinase_dom"/>
</dbReference>
<evidence type="ECO:0000256" key="12">
    <source>
        <dbReference type="ARBA" id="ARBA00023242"/>
    </source>
</evidence>
<dbReference type="InterPro" id="IPR022007">
    <property type="entry name" value="IKKbetaNEMObind"/>
</dbReference>
<dbReference type="Gene3D" id="3.10.20.90">
    <property type="entry name" value="Phosphatidylinositol 3-kinase Catalytic Subunit, Chain A, domain 1"/>
    <property type="match status" value="1"/>
</dbReference>
<evidence type="ECO:0000256" key="9">
    <source>
        <dbReference type="ARBA" id="ARBA00022741"/>
    </source>
</evidence>
<evidence type="ECO:0000256" key="8">
    <source>
        <dbReference type="ARBA" id="ARBA00022679"/>
    </source>
</evidence>
<dbReference type="FunFam" id="1.20.1270.250:FF:000001">
    <property type="entry name" value="Inhibitor of nuclear factor kappa-B kinase subunit alpha"/>
    <property type="match status" value="1"/>
</dbReference>
<evidence type="ECO:0000256" key="2">
    <source>
        <dbReference type="ARBA" id="ARBA00004496"/>
    </source>
</evidence>
<dbReference type="PROSITE" id="PS50011">
    <property type="entry name" value="PROTEIN_KINASE_DOM"/>
    <property type="match status" value="1"/>
</dbReference>
<dbReference type="SUPFAM" id="SSF56112">
    <property type="entry name" value="Protein kinase-like (PK-like)"/>
    <property type="match status" value="1"/>
</dbReference>
<evidence type="ECO:0000256" key="3">
    <source>
        <dbReference type="ARBA" id="ARBA00012442"/>
    </source>
</evidence>
<evidence type="ECO:0000256" key="11">
    <source>
        <dbReference type="ARBA" id="ARBA00022840"/>
    </source>
</evidence>
<gene>
    <name evidence="17" type="primary">LOC110491527</name>
</gene>
<protein>
    <recommendedName>
        <fullName evidence="4">Inhibitor of nuclear factor kappa-B kinase subunit alpha</fullName>
        <ecNumber evidence="3">2.7.11.10</ecNumber>
    </recommendedName>
    <alternativeName>
        <fullName evidence="13">Nuclear factor NF-kappa-B inhibitor kinase alpha</fullName>
    </alternativeName>
</protein>
<proteinExistence type="predicted"/>
<evidence type="ECO:0000256" key="7">
    <source>
        <dbReference type="ARBA" id="ARBA00022553"/>
    </source>
</evidence>
<reference evidence="17" key="2">
    <citation type="submission" date="2025-08" db="UniProtKB">
        <authorList>
            <consortium name="Ensembl"/>
        </authorList>
    </citation>
    <scope>IDENTIFICATION</scope>
</reference>
<dbReference type="PANTHER" id="PTHR22969:SF13">
    <property type="entry name" value="INHIBITOR OF NUCLEAR FACTOR KAPPA-B KINASE SUBUNIT ALPHA"/>
    <property type="match status" value="1"/>
</dbReference>
<keyword evidence="18" id="KW-1185">Reference proteome</keyword>
<dbReference type="Pfam" id="PF00069">
    <property type="entry name" value="Pkinase"/>
    <property type="match status" value="1"/>
</dbReference>
<dbReference type="GeneTree" id="ENSGT00950000182937"/>
<dbReference type="GO" id="GO:0033209">
    <property type="term" value="P:tumor necrosis factor-mediated signaling pathway"/>
    <property type="evidence" value="ECO:0007669"/>
    <property type="project" value="TreeGrafter"/>
</dbReference>
<evidence type="ECO:0000256" key="14">
    <source>
        <dbReference type="ARBA" id="ARBA00048789"/>
    </source>
</evidence>
<dbReference type="InterPro" id="IPR017441">
    <property type="entry name" value="Protein_kinase_ATP_BS"/>
</dbReference>
<keyword evidence="10" id="KW-0418">Kinase</keyword>
<accession>A0A8C7P198</accession>
<dbReference type="Ensembl" id="ENSOMYT00000017615.2">
    <property type="protein sequence ID" value="ENSOMYP00000015970.2"/>
    <property type="gene ID" value="ENSOMYG00000007793.2"/>
</dbReference>
<keyword evidence="6" id="KW-0723">Serine/threonine-protein kinase</keyword>
<keyword evidence="5" id="KW-0963">Cytoplasm</keyword>
<dbReference type="PROSITE" id="PS00108">
    <property type="entry name" value="PROTEIN_KINASE_ST"/>
    <property type="match status" value="1"/>
</dbReference>
<keyword evidence="7" id="KW-0597">Phosphoprotein</keyword>
<dbReference type="CDD" id="cd17046">
    <property type="entry name" value="Ubl_IKKA_like"/>
    <property type="match status" value="1"/>
</dbReference>
<dbReference type="InterPro" id="IPR041185">
    <property type="entry name" value="IKBKB_SDD"/>
</dbReference>
<feature type="binding site" evidence="15">
    <location>
        <position position="44"/>
    </location>
    <ligand>
        <name>ATP</name>
        <dbReference type="ChEBI" id="CHEBI:30616"/>
    </ligand>
</feature>
<evidence type="ECO:0000256" key="13">
    <source>
        <dbReference type="ARBA" id="ARBA00032095"/>
    </source>
</evidence>
<reference evidence="17" key="3">
    <citation type="submission" date="2025-09" db="UniProtKB">
        <authorList>
            <consortium name="Ensembl"/>
        </authorList>
    </citation>
    <scope>IDENTIFICATION</scope>
</reference>
<dbReference type="PROSITE" id="PS00107">
    <property type="entry name" value="PROTEIN_KINASE_ATP"/>
    <property type="match status" value="1"/>
</dbReference>
<dbReference type="Pfam" id="PF12179">
    <property type="entry name" value="IKKbetaNEMObind"/>
    <property type="match status" value="1"/>
</dbReference>
<dbReference type="SMART" id="SM00220">
    <property type="entry name" value="S_TKc"/>
    <property type="match status" value="1"/>
</dbReference>
<dbReference type="GO" id="GO:0005634">
    <property type="term" value="C:nucleus"/>
    <property type="evidence" value="ECO:0007669"/>
    <property type="project" value="UniProtKB-SubCell"/>
</dbReference>
<keyword evidence="8" id="KW-0808">Transferase</keyword>
<evidence type="ECO:0000259" key="16">
    <source>
        <dbReference type="PROSITE" id="PS50011"/>
    </source>
</evidence>
<evidence type="ECO:0000256" key="1">
    <source>
        <dbReference type="ARBA" id="ARBA00004123"/>
    </source>
</evidence>
<evidence type="ECO:0000256" key="4">
    <source>
        <dbReference type="ARBA" id="ARBA00021841"/>
    </source>
</evidence>
<dbReference type="InterPro" id="IPR011009">
    <property type="entry name" value="Kinase-like_dom_sf"/>
</dbReference>
<dbReference type="GO" id="GO:0008385">
    <property type="term" value="C:IkappaB kinase complex"/>
    <property type="evidence" value="ECO:0007669"/>
    <property type="project" value="TreeGrafter"/>
</dbReference>
<comment type="subcellular location">
    <subcellularLocation>
        <location evidence="2">Cytoplasm</location>
    </subcellularLocation>
    <subcellularLocation>
        <location evidence="1">Nucleus</location>
    </subcellularLocation>
</comment>
<evidence type="ECO:0000256" key="15">
    <source>
        <dbReference type="PROSITE-ProRule" id="PRU10141"/>
    </source>
</evidence>
<keyword evidence="11 15" id="KW-0067">ATP-binding</keyword>
<sequence>MDKPPFRQNQNCGDWEFKERLGMGSFAHVYLYQNHDTSEKIAVKMCRLELIPRNKDRWSREIQIMKKLNNLNVVTARDVPEEMKHIALNDLPLLAMEYCSKGDLRKSTQMCSGVQYLHENKIIHRDLKPENVVLQDVNGKLVHKIIDLGYAKDLDQGSLCTSFVGTLQYLAPELFENKPYTVTVDYWSFGTMIFECSCGFRPFLHNLQPVQWASKVRSKGPKDIMAVEELNGDVRFSTHLPYPNNLSRTLLERMEMLLQLMLKWDPVQRGGKTNADSKKPQCFEVLEQILCMKVVHILNMTTAQVHSFQLVPEESLHSLQRRIETETKIELVNQELLQETGVSLDPRKAAAQCVLDGVRGWDSYIIYLFDKSLTKYSGPFSARQLPDEVNAIVCSSFISKSQLPLVVLKKVWGEAVSYICGLKDDYSRLFQGQRAAMLSLLRYNTNLTRCKNGMFAFSQQLKAKLDFFKSSIQYDLEKYSDQMHYGISSEKMLKAWQENEGKAAAYAQVPVSHLDEEIMSLHSEIVELQRSPYARRQGDVMEQLEEKAIELYKQLKMKSPGPDVSSDSSEMVKAIIQTVQNQDKVLRDLYAHLSKILLSKQKIIDLFPRIEKTLENIKDADNTVMQMQVKRQREFWHLLKIACAQNSARNSIAASPELSNPLQVNALRTVGDLFSLFLLPSSDAAPRLLQENQKYLSQLTSLMQEAADEQSKSIVVSWDVLSQLARLVMEAWYSVNAASYISVLHVTTFSTVC</sequence>
<organism evidence="17 18">
    <name type="scientific">Oncorhynchus mykiss</name>
    <name type="common">Rainbow trout</name>
    <name type="synonym">Salmo gairdneri</name>
    <dbReference type="NCBI Taxonomy" id="8022"/>
    <lineage>
        <taxon>Eukaryota</taxon>
        <taxon>Metazoa</taxon>
        <taxon>Chordata</taxon>
        <taxon>Craniata</taxon>
        <taxon>Vertebrata</taxon>
        <taxon>Euteleostomi</taxon>
        <taxon>Actinopterygii</taxon>
        <taxon>Neopterygii</taxon>
        <taxon>Teleostei</taxon>
        <taxon>Protacanthopterygii</taxon>
        <taxon>Salmoniformes</taxon>
        <taxon>Salmonidae</taxon>
        <taxon>Salmoninae</taxon>
        <taxon>Oncorhynchus</taxon>
    </lineage>
</organism>
<reference evidence="17" key="1">
    <citation type="submission" date="2020-07" db="EMBL/GenBank/DDBJ databases">
        <title>A long reads based de novo assembly of the rainbow trout Arlee double haploid line genome.</title>
        <authorList>
            <person name="Gao G."/>
            <person name="Palti Y."/>
        </authorList>
    </citation>
    <scope>NUCLEOTIDE SEQUENCE [LARGE SCALE GENOMIC DNA]</scope>
</reference>
<evidence type="ECO:0000256" key="10">
    <source>
        <dbReference type="ARBA" id="ARBA00022777"/>
    </source>
</evidence>
<feature type="domain" description="Protein kinase" evidence="16">
    <location>
        <begin position="15"/>
        <end position="286"/>
    </location>
</feature>